<protein>
    <submittedName>
        <fullName evidence="1">Transcriptional regulator</fullName>
    </submittedName>
</protein>
<name>A0A4D6H9J9_9EURY</name>
<dbReference type="EMBL" id="CP031310">
    <property type="protein sequence ID" value="QCC50579.1"/>
    <property type="molecule type" value="Genomic_DNA"/>
</dbReference>
<accession>A0A4D6H9J9</accession>
<dbReference type="RefSeq" id="WP_049994024.1">
    <property type="nucleotide sequence ID" value="NZ_CP031310.1"/>
</dbReference>
<dbReference type="OrthoDB" id="334705at2157"/>
<sequence>MVHTCRHCKRTFTDELAYELHQDTCSSGQLYCDECGERFAERTATRDGWHYTCPTEDCDGTGIGEDIHQVRDARLEAP</sequence>
<dbReference type="STRING" id="1457250.GCA_000755225_03237"/>
<evidence type="ECO:0000313" key="2">
    <source>
        <dbReference type="Proteomes" id="UP000296706"/>
    </source>
</evidence>
<dbReference type="GeneID" id="39847131"/>
<organism evidence="1 2">
    <name type="scientific">Halapricum salinum</name>
    <dbReference type="NCBI Taxonomy" id="1457250"/>
    <lineage>
        <taxon>Archaea</taxon>
        <taxon>Methanobacteriati</taxon>
        <taxon>Methanobacteriota</taxon>
        <taxon>Stenosarchaea group</taxon>
        <taxon>Halobacteria</taxon>
        <taxon>Halobacteriales</taxon>
        <taxon>Haloarculaceae</taxon>
        <taxon>Halapricum</taxon>
    </lineage>
</organism>
<dbReference type="Gene3D" id="3.30.160.60">
    <property type="entry name" value="Classic Zinc Finger"/>
    <property type="match status" value="1"/>
</dbReference>
<evidence type="ECO:0000313" key="1">
    <source>
        <dbReference type="EMBL" id="QCC50579.1"/>
    </source>
</evidence>
<keyword evidence="2" id="KW-1185">Reference proteome</keyword>
<gene>
    <name evidence="1" type="ORF">DV733_04665</name>
</gene>
<dbReference type="KEGG" id="hsn:DV733_04665"/>
<reference evidence="1 2" key="1">
    <citation type="journal article" date="2019" name="Nat. Commun.">
        <title>A new type of DNA phosphorothioation-based antiviral system in archaea.</title>
        <authorList>
            <person name="Xiong L."/>
            <person name="Liu S."/>
            <person name="Chen S."/>
            <person name="Xiao Y."/>
            <person name="Zhu B."/>
            <person name="Gao Y."/>
            <person name="Zhang Y."/>
            <person name="Chen B."/>
            <person name="Luo J."/>
            <person name="Deng Z."/>
            <person name="Chen X."/>
            <person name="Wang L."/>
            <person name="Chen S."/>
        </authorList>
    </citation>
    <scope>NUCLEOTIDE SEQUENCE [LARGE SCALE GENOMIC DNA]</scope>
    <source>
        <strain evidence="1 2">CBA1105</strain>
    </source>
</reference>
<dbReference type="AlphaFoldDB" id="A0A4D6H9J9"/>
<dbReference type="Proteomes" id="UP000296706">
    <property type="component" value="Chromosome"/>
</dbReference>
<proteinExistence type="predicted"/>